<comment type="caution">
    <text evidence="2">The sequence shown here is derived from an EMBL/GenBank/DDBJ whole genome shotgun (WGS) entry which is preliminary data.</text>
</comment>
<reference evidence="2 3" key="1">
    <citation type="submission" date="2019-04" db="EMBL/GenBank/DDBJ databases">
        <title>Sphingomonas psychrotolerans sp. nov., isolated from soil in the Tianshan Mountains, Xinjiang, China.</title>
        <authorList>
            <person name="Luo Y."/>
            <person name="Sheng H."/>
        </authorList>
    </citation>
    <scope>NUCLEOTIDE SEQUENCE [LARGE SCALE GENOMIC DNA]</scope>
    <source>
        <strain evidence="2 3">KIS18-15</strain>
    </source>
</reference>
<evidence type="ECO:0000313" key="2">
    <source>
        <dbReference type="EMBL" id="TGX46481.1"/>
    </source>
</evidence>
<dbReference type="InterPro" id="IPR001296">
    <property type="entry name" value="Glyco_trans_1"/>
</dbReference>
<dbReference type="CDD" id="cd03801">
    <property type="entry name" value="GT4_PimA-like"/>
    <property type="match status" value="1"/>
</dbReference>
<dbReference type="Gene3D" id="3.40.50.2000">
    <property type="entry name" value="Glycogen Phosphorylase B"/>
    <property type="match status" value="2"/>
</dbReference>
<dbReference type="PANTHER" id="PTHR12526">
    <property type="entry name" value="GLYCOSYLTRANSFERASE"/>
    <property type="match status" value="1"/>
</dbReference>
<keyword evidence="3" id="KW-1185">Reference proteome</keyword>
<keyword evidence="2" id="KW-0808">Transferase</keyword>
<dbReference type="EMBL" id="SRXU01000001">
    <property type="protein sequence ID" value="TGX46481.1"/>
    <property type="molecule type" value="Genomic_DNA"/>
</dbReference>
<sequence>MRRRASFCTITLPSLLRRLPISPFISCVADPMRTRQRQPRLFVVGNGPSGIGDDGSYHVDRGCGHLLDDLAEIAQLSFAQPVEPVAAGLNYYGYILSPRRVTTIGLDRGAAKILQGAIRLLWAFWRADLIYLFYPGTLPKLIARLCLFLDKPYGVFLRGGQLGNKEGIDGRVLRKARFVMTVSETLAGEAEAFNRDVTVVRSSRDLDAGEAHRRGLPSEAGSRLRLLFVGRIDAEKGVPELIEAAKTLHAEGLDFEMSLIGLGALGEPLARELADARELPVHLAGEVTDRAAVMNAFDAADIFILPSHHEGFARVLYEAMLKSCAIITTMVGGIPAVMKDRENCLAIPVNDSDAIAAAVRELARDRELRQRIGARGLDTVLSVIEKVPTHFDALQEKLGTLRAA</sequence>
<evidence type="ECO:0000313" key="3">
    <source>
        <dbReference type="Proteomes" id="UP000309848"/>
    </source>
</evidence>
<proteinExistence type="predicted"/>
<gene>
    <name evidence="2" type="ORF">E5A74_04860</name>
</gene>
<organism evidence="2 3">
    <name type="scientific">Sphingomonas naasensis</name>
    <dbReference type="NCBI Taxonomy" id="1344951"/>
    <lineage>
        <taxon>Bacteria</taxon>
        <taxon>Pseudomonadati</taxon>
        <taxon>Pseudomonadota</taxon>
        <taxon>Alphaproteobacteria</taxon>
        <taxon>Sphingomonadales</taxon>
        <taxon>Sphingomonadaceae</taxon>
        <taxon>Sphingomonas</taxon>
    </lineage>
</organism>
<dbReference type="AlphaFoldDB" id="A0A4S1WSV6"/>
<dbReference type="GO" id="GO:0016757">
    <property type="term" value="F:glycosyltransferase activity"/>
    <property type="evidence" value="ECO:0007669"/>
    <property type="project" value="InterPro"/>
</dbReference>
<feature type="domain" description="Glycosyl transferase family 1" evidence="1">
    <location>
        <begin position="224"/>
        <end position="376"/>
    </location>
</feature>
<dbReference type="Proteomes" id="UP000309848">
    <property type="component" value="Unassembled WGS sequence"/>
</dbReference>
<dbReference type="SUPFAM" id="SSF53756">
    <property type="entry name" value="UDP-Glycosyltransferase/glycogen phosphorylase"/>
    <property type="match status" value="1"/>
</dbReference>
<dbReference type="Pfam" id="PF00534">
    <property type="entry name" value="Glycos_transf_1"/>
    <property type="match status" value="1"/>
</dbReference>
<evidence type="ECO:0000259" key="1">
    <source>
        <dbReference type="Pfam" id="PF00534"/>
    </source>
</evidence>
<name>A0A4S1WSV6_9SPHN</name>
<dbReference type="OrthoDB" id="9790710at2"/>
<accession>A0A4S1WSV6</accession>
<protein>
    <submittedName>
        <fullName evidence="2">Glycosyltransferase</fullName>
    </submittedName>
</protein>